<evidence type="ECO:0000256" key="7">
    <source>
        <dbReference type="ARBA" id="ARBA00022729"/>
    </source>
</evidence>
<evidence type="ECO:0000313" key="15">
    <source>
        <dbReference type="Proteomes" id="UP000441585"/>
    </source>
</evidence>
<dbReference type="InterPro" id="IPR004843">
    <property type="entry name" value="Calcineurin-like_PHP"/>
</dbReference>
<dbReference type="GO" id="GO:0030288">
    <property type="term" value="C:outer membrane-bounded periplasmic space"/>
    <property type="evidence" value="ECO:0007669"/>
    <property type="project" value="TreeGrafter"/>
</dbReference>
<evidence type="ECO:0000256" key="2">
    <source>
        <dbReference type="ARBA" id="ARBA00001730"/>
    </source>
</evidence>
<keyword evidence="8 11" id="KW-0547">Nucleotide-binding</keyword>
<keyword evidence="6" id="KW-0479">Metal-binding</keyword>
<dbReference type="AlphaFoldDB" id="A0A6I2M5R6"/>
<evidence type="ECO:0000256" key="4">
    <source>
        <dbReference type="ARBA" id="ARBA00004196"/>
    </source>
</evidence>
<name>A0A6I2M5R6_9BACI</name>
<sequence>METVRLTILQTSDLHGHILPLVYSTNEEECLGLAKISTIINKERTECENVLLIDNGDCIQGTPLTYYYAKKAPDQQNPVIAAMNATGYDAAVIGNHEFNYSSDFLKKAAGQSEFPWLSANIIENGEPLFGKPYIMKRYSGVKVAVLGVTTHYIPNWEDPKHIEKLSFHDAFESAKYWTEYIRKNESPDLLIVSYHGGFERNLQTGEPTEALTGENQAYQFCHEIDGIDVLLTGHQHRSISGELNGVTVIQPGFNGRFAGKIDVTFEVDDNGVYIKEKKPELVDLSLIETDQRIVELIQPFEKETQKWLDQPIGKITGNMQIEDPFAARMEKTAFIEFINKVQMDAAGTDISNTALFDNASRGFPKNPTMRDIVSNYIYPNTLKVLRLKGSDIKAALERSASYFMCGEDGAVIVNPKFQDPKPQHYNYDMWDGIEYILDVSKPIGERTVLLLKNGKPLDLEGDYDVVMNNYRASGGGEYTMFKGKEVIKEVPVDMSELIANYLLEKKEVQASLNTNWKVICS</sequence>
<evidence type="ECO:0000256" key="1">
    <source>
        <dbReference type="ARBA" id="ARBA00000527"/>
    </source>
</evidence>
<evidence type="ECO:0000256" key="11">
    <source>
        <dbReference type="RuleBase" id="RU362119"/>
    </source>
</evidence>
<dbReference type="PROSITE" id="PS00786">
    <property type="entry name" value="5_NUCLEOTIDASE_2"/>
    <property type="match status" value="1"/>
</dbReference>
<comment type="subcellular location">
    <subcellularLocation>
        <location evidence="4">Cell envelope</location>
    </subcellularLocation>
</comment>
<dbReference type="InterPro" id="IPR006146">
    <property type="entry name" value="5'-Nucleotdase_CS"/>
</dbReference>
<dbReference type="InterPro" id="IPR036907">
    <property type="entry name" value="5'-Nucleotdase_C_sf"/>
</dbReference>
<dbReference type="InterPro" id="IPR041827">
    <property type="entry name" value="CpdB_N"/>
</dbReference>
<protein>
    <submittedName>
        <fullName evidence="14">Bifunctional metallophosphatase/5'-nucleotidase</fullName>
    </submittedName>
</protein>
<keyword evidence="10" id="KW-0511">Multifunctional enzyme</keyword>
<dbReference type="GO" id="GO:0008254">
    <property type="term" value="F:3'-nucleotidase activity"/>
    <property type="evidence" value="ECO:0007669"/>
    <property type="project" value="UniProtKB-EC"/>
</dbReference>
<proteinExistence type="inferred from homology"/>
<evidence type="ECO:0000259" key="13">
    <source>
        <dbReference type="Pfam" id="PF02872"/>
    </source>
</evidence>
<evidence type="ECO:0000259" key="12">
    <source>
        <dbReference type="Pfam" id="PF00149"/>
    </source>
</evidence>
<evidence type="ECO:0000256" key="3">
    <source>
        <dbReference type="ARBA" id="ARBA00001968"/>
    </source>
</evidence>
<dbReference type="Pfam" id="PF02872">
    <property type="entry name" value="5_nucleotid_C"/>
    <property type="match status" value="1"/>
</dbReference>
<accession>A0A6I2M5R6</accession>
<dbReference type="Gene3D" id="3.90.780.10">
    <property type="entry name" value="5'-Nucleotidase, C-terminal domain"/>
    <property type="match status" value="1"/>
</dbReference>
<dbReference type="EMBL" id="WKKF01000001">
    <property type="protein sequence ID" value="MRX53269.1"/>
    <property type="molecule type" value="Genomic_DNA"/>
</dbReference>
<evidence type="ECO:0000256" key="10">
    <source>
        <dbReference type="ARBA" id="ARBA00023268"/>
    </source>
</evidence>
<keyword evidence="9 11" id="KW-0378">Hydrolase</keyword>
<dbReference type="Proteomes" id="UP000441585">
    <property type="component" value="Unassembled WGS sequence"/>
</dbReference>
<comment type="catalytic activity">
    <reaction evidence="2">
        <text>a nucleoside 2',3'-cyclic phosphate + H2O = a nucleoside 3'-phosphate + H(+)</text>
        <dbReference type="Rhea" id="RHEA:19621"/>
        <dbReference type="ChEBI" id="CHEBI:15377"/>
        <dbReference type="ChEBI" id="CHEBI:15378"/>
        <dbReference type="ChEBI" id="CHEBI:66949"/>
        <dbReference type="ChEBI" id="CHEBI:66954"/>
        <dbReference type="EC" id="3.1.4.16"/>
    </reaction>
</comment>
<dbReference type="GO" id="GO:0046872">
    <property type="term" value="F:metal ion binding"/>
    <property type="evidence" value="ECO:0007669"/>
    <property type="project" value="UniProtKB-KW"/>
</dbReference>
<dbReference type="InterPro" id="IPR029052">
    <property type="entry name" value="Metallo-depent_PP-like"/>
</dbReference>
<dbReference type="RefSeq" id="WP_083328165.1">
    <property type="nucleotide sequence ID" value="NZ_CAJGAA010000001.1"/>
</dbReference>
<evidence type="ECO:0000256" key="6">
    <source>
        <dbReference type="ARBA" id="ARBA00022723"/>
    </source>
</evidence>
<dbReference type="InterPro" id="IPR006179">
    <property type="entry name" value="5_nucleotidase/apyrase"/>
</dbReference>
<dbReference type="PANTHER" id="PTHR11575:SF6">
    <property type="entry name" value="2',3'-CYCLIC-NUCLEOTIDE 2'-PHOSPHODIESTERASE_3'-NUCLEOTIDASE"/>
    <property type="match status" value="1"/>
</dbReference>
<dbReference type="CDD" id="cd07410">
    <property type="entry name" value="MPP_CpdB_N"/>
    <property type="match status" value="1"/>
</dbReference>
<keyword evidence="7" id="KW-0732">Signal</keyword>
<evidence type="ECO:0000313" key="14">
    <source>
        <dbReference type="EMBL" id="MRX53269.1"/>
    </source>
</evidence>
<dbReference type="SUPFAM" id="SSF56300">
    <property type="entry name" value="Metallo-dependent phosphatases"/>
    <property type="match status" value="1"/>
</dbReference>
<gene>
    <name evidence="14" type="ORF">GJU41_04745</name>
</gene>
<reference evidence="14 15" key="1">
    <citation type="submission" date="2019-11" db="EMBL/GenBank/DDBJ databases">
        <title>Bacillus idriensis genome.</title>
        <authorList>
            <person name="Konopka E.N."/>
            <person name="Newman J.D."/>
        </authorList>
    </citation>
    <scope>NUCLEOTIDE SEQUENCE [LARGE SCALE GENOMIC DNA]</scope>
    <source>
        <strain evidence="14 15">DSM 19097</strain>
    </source>
</reference>
<dbReference type="Pfam" id="PF00149">
    <property type="entry name" value="Metallophos"/>
    <property type="match status" value="1"/>
</dbReference>
<dbReference type="InterPro" id="IPR008334">
    <property type="entry name" value="5'-Nucleotdase_C"/>
</dbReference>
<dbReference type="Gene3D" id="3.60.21.10">
    <property type="match status" value="1"/>
</dbReference>
<comment type="similarity">
    <text evidence="5 11">Belongs to the 5'-nucleotidase family.</text>
</comment>
<evidence type="ECO:0000256" key="5">
    <source>
        <dbReference type="ARBA" id="ARBA00006654"/>
    </source>
</evidence>
<comment type="caution">
    <text evidence="14">The sequence shown here is derived from an EMBL/GenBank/DDBJ whole genome shotgun (WGS) entry which is preliminary data.</text>
</comment>
<evidence type="ECO:0000256" key="8">
    <source>
        <dbReference type="ARBA" id="ARBA00022741"/>
    </source>
</evidence>
<dbReference type="PRINTS" id="PR01607">
    <property type="entry name" value="APYRASEFAMLY"/>
</dbReference>
<dbReference type="GO" id="GO:0009166">
    <property type="term" value="P:nucleotide catabolic process"/>
    <property type="evidence" value="ECO:0007669"/>
    <property type="project" value="InterPro"/>
</dbReference>
<feature type="domain" description="5'-Nucleotidase C-terminal" evidence="13">
    <location>
        <begin position="312"/>
        <end position="482"/>
    </location>
</feature>
<dbReference type="GO" id="GO:0000166">
    <property type="term" value="F:nucleotide binding"/>
    <property type="evidence" value="ECO:0007669"/>
    <property type="project" value="UniProtKB-KW"/>
</dbReference>
<dbReference type="SUPFAM" id="SSF55816">
    <property type="entry name" value="5'-nucleotidase (syn. UDP-sugar hydrolase), C-terminal domain"/>
    <property type="match status" value="1"/>
</dbReference>
<organism evidence="14 15">
    <name type="scientific">Metabacillus idriensis</name>
    <dbReference type="NCBI Taxonomy" id="324768"/>
    <lineage>
        <taxon>Bacteria</taxon>
        <taxon>Bacillati</taxon>
        <taxon>Bacillota</taxon>
        <taxon>Bacilli</taxon>
        <taxon>Bacillales</taxon>
        <taxon>Bacillaceae</taxon>
        <taxon>Metabacillus</taxon>
    </lineage>
</organism>
<feature type="domain" description="Calcineurin-like phosphoesterase" evidence="12">
    <location>
        <begin position="7"/>
        <end position="237"/>
    </location>
</feature>
<keyword evidence="15" id="KW-1185">Reference proteome</keyword>
<dbReference type="GO" id="GO:0008663">
    <property type="term" value="F:2',3'-cyclic-nucleotide 2'-phosphodiesterase activity"/>
    <property type="evidence" value="ECO:0007669"/>
    <property type="project" value="UniProtKB-EC"/>
</dbReference>
<evidence type="ECO:0000256" key="9">
    <source>
        <dbReference type="ARBA" id="ARBA00022801"/>
    </source>
</evidence>
<dbReference type="PANTHER" id="PTHR11575">
    <property type="entry name" value="5'-NUCLEOTIDASE-RELATED"/>
    <property type="match status" value="1"/>
</dbReference>
<comment type="catalytic activity">
    <reaction evidence="1">
        <text>a ribonucleoside 3'-phosphate + H2O = a ribonucleoside + phosphate</text>
        <dbReference type="Rhea" id="RHEA:10144"/>
        <dbReference type="ChEBI" id="CHEBI:13197"/>
        <dbReference type="ChEBI" id="CHEBI:15377"/>
        <dbReference type="ChEBI" id="CHEBI:18254"/>
        <dbReference type="ChEBI" id="CHEBI:43474"/>
        <dbReference type="EC" id="3.1.3.6"/>
    </reaction>
</comment>
<comment type="cofactor">
    <cofactor evidence="3">
        <name>a divalent metal cation</name>
        <dbReference type="ChEBI" id="CHEBI:60240"/>
    </cofactor>
</comment>